<comment type="caution">
    <text evidence="14">The sequence shown here is derived from an EMBL/GenBank/DDBJ whole genome shotgun (WGS) entry which is preliminary data.</text>
</comment>
<dbReference type="InterPro" id="IPR050640">
    <property type="entry name" value="Bact_2-comp_sensor_kinase"/>
</dbReference>
<dbReference type="GO" id="GO:0005886">
    <property type="term" value="C:plasma membrane"/>
    <property type="evidence" value="ECO:0007669"/>
    <property type="project" value="UniProtKB-SubCell"/>
</dbReference>
<evidence type="ECO:0000256" key="3">
    <source>
        <dbReference type="ARBA" id="ARBA00022553"/>
    </source>
</evidence>
<keyword evidence="5 12" id="KW-0812">Transmembrane</keyword>
<dbReference type="AlphaFoldDB" id="A0AAE3DIA0"/>
<feature type="transmembrane region" description="Helical" evidence="12">
    <location>
        <begin position="12"/>
        <end position="31"/>
    </location>
</feature>
<name>A0AAE3DIA0_9FIRM</name>
<evidence type="ECO:0000313" key="15">
    <source>
        <dbReference type="Proteomes" id="UP001198962"/>
    </source>
</evidence>
<evidence type="ECO:0000256" key="7">
    <source>
        <dbReference type="ARBA" id="ARBA00022777"/>
    </source>
</evidence>
<dbReference type="PANTHER" id="PTHR34220:SF11">
    <property type="entry name" value="SENSOR PROTEIN KINASE HPTS"/>
    <property type="match status" value="1"/>
</dbReference>
<protein>
    <submittedName>
        <fullName evidence="14">Sensor histidine kinase</fullName>
    </submittedName>
</protein>
<reference evidence="14" key="1">
    <citation type="submission" date="2021-10" db="EMBL/GenBank/DDBJ databases">
        <title>Anaerobic single-cell dispensing facilitates the cultivation of human gut bacteria.</title>
        <authorList>
            <person name="Afrizal A."/>
        </authorList>
    </citation>
    <scope>NUCLEOTIDE SEQUENCE</scope>
    <source>
        <strain evidence="14">CLA-AA-H274</strain>
    </source>
</reference>
<dbReference type="InterPro" id="IPR003660">
    <property type="entry name" value="HAMP_dom"/>
</dbReference>
<evidence type="ECO:0000256" key="10">
    <source>
        <dbReference type="ARBA" id="ARBA00023012"/>
    </source>
</evidence>
<dbReference type="Gene3D" id="6.10.340.10">
    <property type="match status" value="1"/>
</dbReference>
<dbReference type="SUPFAM" id="SSF55874">
    <property type="entry name" value="ATPase domain of HSP90 chaperone/DNA topoisomerase II/histidine kinase"/>
    <property type="match status" value="1"/>
</dbReference>
<evidence type="ECO:0000259" key="13">
    <source>
        <dbReference type="PROSITE" id="PS50885"/>
    </source>
</evidence>
<evidence type="ECO:0000256" key="2">
    <source>
        <dbReference type="ARBA" id="ARBA00022475"/>
    </source>
</evidence>
<evidence type="ECO:0000256" key="4">
    <source>
        <dbReference type="ARBA" id="ARBA00022679"/>
    </source>
</evidence>
<dbReference type="Pfam" id="PF06580">
    <property type="entry name" value="His_kinase"/>
    <property type="match status" value="1"/>
</dbReference>
<keyword evidence="9 12" id="KW-1133">Transmembrane helix</keyword>
<keyword evidence="6" id="KW-0547">Nucleotide-binding</keyword>
<evidence type="ECO:0000256" key="1">
    <source>
        <dbReference type="ARBA" id="ARBA00004651"/>
    </source>
</evidence>
<dbReference type="SMART" id="SM00387">
    <property type="entry name" value="HATPase_c"/>
    <property type="match status" value="1"/>
</dbReference>
<dbReference type="PROSITE" id="PS50885">
    <property type="entry name" value="HAMP"/>
    <property type="match status" value="1"/>
</dbReference>
<comment type="subcellular location">
    <subcellularLocation>
        <location evidence="1">Cell membrane</location>
        <topology evidence="1">Multi-pass membrane protein</topology>
    </subcellularLocation>
</comment>
<keyword evidence="10" id="KW-0902">Two-component regulatory system</keyword>
<dbReference type="InterPro" id="IPR036890">
    <property type="entry name" value="HATPase_C_sf"/>
</dbReference>
<keyword evidence="2" id="KW-1003">Cell membrane</keyword>
<accession>A0AAE3DIA0</accession>
<evidence type="ECO:0000256" key="6">
    <source>
        <dbReference type="ARBA" id="ARBA00022741"/>
    </source>
</evidence>
<keyword evidence="15" id="KW-1185">Reference proteome</keyword>
<dbReference type="Proteomes" id="UP001198962">
    <property type="component" value="Unassembled WGS sequence"/>
</dbReference>
<dbReference type="Gene3D" id="3.30.565.10">
    <property type="entry name" value="Histidine kinase-like ATPase, C-terminal domain"/>
    <property type="match status" value="1"/>
</dbReference>
<keyword evidence="7 14" id="KW-0418">Kinase</keyword>
<keyword evidence="8" id="KW-0067">ATP-binding</keyword>
<dbReference type="InterPro" id="IPR010559">
    <property type="entry name" value="Sig_transdc_His_kin_internal"/>
</dbReference>
<evidence type="ECO:0000256" key="8">
    <source>
        <dbReference type="ARBA" id="ARBA00022840"/>
    </source>
</evidence>
<evidence type="ECO:0000256" key="12">
    <source>
        <dbReference type="SAM" id="Phobius"/>
    </source>
</evidence>
<dbReference type="InterPro" id="IPR003594">
    <property type="entry name" value="HATPase_dom"/>
</dbReference>
<keyword evidence="4" id="KW-0808">Transferase</keyword>
<organism evidence="14 15">
    <name type="scientific">Brotaphodocola catenula</name>
    <dbReference type="NCBI Taxonomy" id="2885361"/>
    <lineage>
        <taxon>Bacteria</taxon>
        <taxon>Bacillati</taxon>
        <taxon>Bacillota</taxon>
        <taxon>Clostridia</taxon>
        <taxon>Lachnospirales</taxon>
        <taxon>Lachnospiraceae</taxon>
        <taxon>Brotaphodocola</taxon>
    </lineage>
</organism>
<dbReference type="CDD" id="cd06225">
    <property type="entry name" value="HAMP"/>
    <property type="match status" value="1"/>
</dbReference>
<sequence length="567" mass="64564">MRGNNRSLRTSLVMAESVTIVLPLLILIFVMQARIGEILKSNVETEMQREIETADQMLNMMMDRYDSVLSDFCTDEELVVLVQQINNKRDVLDANSNQIRRQLKRLCNRNEEVEGVTLVTTGGQKYFYDRVSASSMDSTWAGHLVKQDMGGGVHFHGGVSLEQSEDGSGHLLQIARRIVDYRDIHRDLGTVILSFDQEVLWEVISSKTESRLYICEGDQIIASEIREDIGKKISEISTSGISVLSTDNAVTGWKLYDYYSMREFSRLISHQTTLMMVMTVGFLIEGSIAVCLIFKPIFLQVKQIESAMIEVEKGDFSVRVPGNTKLPREVVTIVGGFNKMVEKTGDLIEKLKTSAEEQRNAELSAMEAQIDPHFLYNTLDTINWKAIERDEYEISGMVCALADILRYSIRNPGGLVSIGQELYWLSQYTMLQKERIEQPLEVETDIPEELKGCQIHKMLLQPFVENAIKHGGYQKEGVCRLTIRIRRIEDQIYIMIRDNGKGIPKETLQILNDPTKRMEGHVGIYNVRKRLELYYGEDATCYFESRPDIGTTVHLFVKAIRGGGKNR</sequence>
<keyword evidence="3" id="KW-0597">Phosphoprotein</keyword>
<dbReference type="GO" id="GO:0005524">
    <property type="term" value="F:ATP binding"/>
    <property type="evidence" value="ECO:0007669"/>
    <property type="project" value="UniProtKB-KW"/>
</dbReference>
<proteinExistence type="predicted"/>
<evidence type="ECO:0000256" key="5">
    <source>
        <dbReference type="ARBA" id="ARBA00022692"/>
    </source>
</evidence>
<evidence type="ECO:0000313" key="14">
    <source>
        <dbReference type="EMBL" id="MCC2164820.1"/>
    </source>
</evidence>
<dbReference type="PANTHER" id="PTHR34220">
    <property type="entry name" value="SENSOR HISTIDINE KINASE YPDA"/>
    <property type="match status" value="1"/>
</dbReference>
<dbReference type="EMBL" id="JAJEPU010000020">
    <property type="protein sequence ID" value="MCC2164820.1"/>
    <property type="molecule type" value="Genomic_DNA"/>
</dbReference>
<gene>
    <name evidence="14" type="ORF">LKD32_08005</name>
</gene>
<evidence type="ECO:0000256" key="9">
    <source>
        <dbReference type="ARBA" id="ARBA00022989"/>
    </source>
</evidence>
<feature type="domain" description="HAMP" evidence="13">
    <location>
        <begin position="295"/>
        <end position="349"/>
    </location>
</feature>
<dbReference type="Pfam" id="PF02518">
    <property type="entry name" value="HATPase_c"/>
    <property type="match status" value="1"/>
</dbReference>
<dbReference type="GO" id="GO:0000155">
    <property type="term" value="F:phosphorelay sensor kinase activity"/>
    <property type="evidence" value="ECO:0007669"/>
    <property type="project" value="InterPro"/>
</dbReference>
<evidence type="ECO:0000256" key="11">
    <source>
        <dbReference type="ARBA" id="ARBA00023136"/>
    </source>
</evidence>
<keyword evidence="11 12" id="KW-0472">Membrane</keyword>
<dbReference type="RefSeq" id="WP_308451354.1">
    <property type="nucleotide sequence ID" value="NZ_JAJEPU010000020.1"/>
</dbReference>